<dbReference type="PROSITE" id="PS50263">
    <property type="entry name" value="CN_HYDROLASE"/>
    <property type="match status" value="1"/>
</dbReference>
<evidence type="ECO:0000256" key="3">
    <source>
        <dbReference type="ARBA" id="ARBA00022475"/>
    </source>
</evidence>
<dbReference type="AlphaFoldDB" id="A0A2M8IUF9"/>
<dbReference type="GO" id="GO:0016410">
    <property type="term" value="F:N-acyltransferase activity"/>
    <property type="evidence" value="ECO:0007669"/>
    <property type="project" value="InterPro"/>
</dbReference>
<dbReference type="RefSeq" id="WP_100164811.1">
    <property type="nucleotide sequence ID" value="NZ_PGTB01000230.1"/>
</dbReference>
<keyword evidence="5" id="KW-0812">Transmembrane</keyword>
<keyword evidence="3" id="KW-1003">Cell membrane</keyword>
<comment type="caution">
    <text evidence="10">The sequence shown here is derived from an EMBL/GenBank/DDBJ whole genome shotgun (WGS) entry which is preliminary data.</text>
</comment>
<evidence type="ECO:0000259" key="9">
    <source>
        <dbReference type="PROSITE" id="PS50263"/>
    </source>
</evidence>
<sequence>LLLAAATLPPPQGEVAMTGQTVRLVQPNAPQQQKWDPAYMPVFFQRQVDYTAAAPRPDLVVWPEAALPNRLNITGDPLQIIADAAAGAEVVLGLLRPGTEGYYNSLVRLDGTGAVAGIYDKHHLVPFGEYIPYANLFSRIGLSAIANAVPGGMTAGPGPQLMPFGALGTAVPLICYEAVFAQDVAGAPGRGSFLLQITNDAWFGTWSGPYQHLAQARMRAVEQGLPMIRVANTGISAMIDPHGRIIAELPLGEAGYADAPLPAALPPTFYAKTGDFPVFLLTLALVFGLWRYSAARNREISD</sequence>
<evidence type="ECO:0000256" key="4">
    <source>
        <dbReference type="ARBA" id="ARBA00022679"/>
    </source>
</evidence>
<protein>
    <submittedName>
        <fullName evidence="10">Apolipoprotein N-acyltransferase</fullName>
    </submittedName>
</protein>
<keyword evidence="8 10" id="KW-0012">Acyltransferase</keyword>
<keyword evidence="11" id="KW-1185">Reference proteome</keyword>
<keyword evidence="4 10" id="KW-0808">Transferase</keyword>
<evidence type="ECO:0000313" key="11">
    <source>
        <dbReference type="Proteomes" id="UP000231553"/>
    </source>
</evidence>
<evidence type="ECO:0000256" key="2">
    <source>
        <dbReference type="ARBA" id="ARBA00010065"/>
    </source>
</evidence>
<dbReference type="Gene3D" id="3.60.110.10">
    <property type="entry name" value="Carbon-nitrogen hydrolase"/>
    <property type="match status" value="1"/>
</dbReference>
<dbReference type="SUPFAM" id="SSF56317">
    <property type="entry name" value="Carbon-nitrogen hydrolase"/>
    <property type="match status" value="1"/>
</dbReference>
<dbReference type="PANTHER" id="PTHR38686">
    <property type="entry name" value="APOLIPOPROTEIN N-ACYLTRANSFERASE"/>
    <property type="match status" value="1"/>
</dbReference>
<evidence type="ECO:0000256" key="1">
    <source>
        <dbReference type="ARBA" id="ARBA00004651"/>
    </source>
</evidence>
<dbReference type="CDD" id="cd07571">
    <property type="entry name" value="ALP_N-acyl_transferase"/>
    <property type="match status" value="1"/>
</dbReference>
<keyword evidence="6" id="KW-1133">Transmembrane helix</keyword>
<evidence type="ECO:0000256" key="5">
    <source>
        <dbReference type="ARBA" id="ARBA00022692"/>
    </source>
</evidence>
<dbReference type="PANTHER" id="PTHR38686:SF1">
    <property type="entry name" value="APOLIPOPROTEIN N-ACYLTRANSFERASE"/>
    <property type="match status" value="1"/>
</dbReference>
<dbReference type="InterPro" id="IPR003010">
    <property type="entry name" value="C-N_Hydrolase"/>
</dbReference>
<comment type="similarity">
    <text evidence="2">Belongs to the CN hydrolase family. Apolipoprotein N-acyltransferase subfamily.</text>
</comment>
<evidence type="ECO:0000256" key="6">
    <source>
        <dbReference type="ARBA" id="ARBA00022989"/>
    </source>
</evidence>
<dbReference type="NCBIfam" id="TIGR00546">
    <property type="entry name" value="lnt"/>
    <property type="match status" value="1"/>
</dbReference>
<organism evidence="10 11">
    <name type="scientific">Pseudooceanicola lipolyticus</name>
    <dbReference type="NCBI Taxonomy" id="2029104"/>
    <lineage>
        <taxon>Bacteria</taxon>
        <taxon>Pseudomonadati</taxon>
        <taxon>Pseudomonadota</taxon>
        <taxon>Alphaproteobacteria</taxon>
        <taxon>Rhodobacterales</taxon>
        <taxon>Paracoccaceae</taxon>
        <taxon>Pseudooceanicola</taxon>
    </lineage>
</organism>
<keyword evidence="7" id="KW-0472">Membrane</keyword>
<keyword evidence="10" id="KW-0449">Lipoprotein</keyword>
<dbReference type="InterPro" id="IPR036526">
    <property type="entry name" value="C-N_Hydrolase_sf"/>
</dbReference>
<dbReference type="Proteomes" id="UP000231553">
    <property type="component" value="Unassembled WGS sequence"/>
</dbReference>
<reference evidence="10 11" key="1">
    <citation type="journal article" date="2018" name="Int. J. Syst. Evol. Microbiol.">
        <title>Pseudooceanicola lipolyticus sp. nov., a marine alphaproteobacterium, reclassification of Oceanicola flagellatus as Pseudooceanicola flagellatus comb. nov. and emended description of the genus Pseudooceanicola.</title>
        <authorList>
            <person name="Huang M.-M."/>
            <person name="Guo L.-L."/>
            <person name="Wu Y.-H."/>
            <person name="Lai Q.-L."/>
            <person name="Shao Z.-Z."/>
            <person name="Wang C.-S."/>
            <person name="Wu M."/>
            <person name="Xu X.-W."/>
        </authorList>
    </citation>
    <scope>NUCLEOTIDE SEQUENCE [LARGE SCALE GENOMIC DNA]</scope>
    <source>
        <strain evidence="10 11">157</strain>
    </source>
</reference>
<dbReference type="GO" id="GO:0042158">
    <property type="term" value="P:lipoprotein biosynthetic process"/>
    <property type="evidence" value="ECO:0007669"/>
    <property type="project" value="InterPro"/>
</dbReference>
<evidence type="ECO:0000256" key="7">
    <source>
        <dbReference type="ARBA" id="ARBA00023136"/>
    </source>
</evidence>
<dbReference type="Pfam" id="PF00795">
    <property type="entry name" value="CN_hydrolase"/>
    <property type="match status" value="1"/>
</dbReference>
<dbReference type="GO" id="GO:0005886">
    <property type="term" value="C:plasma membrane"/>
    <property type="evidence" value="ECO:0007669"/>
    <property type="project" value="UniProtKB-SubCell"/>
</dbReference>
<name>A0A2M8IUF9_9RHOB</name>
<comment type="subcellular location">
    <subcellularLocation>
        <location evidence="1">Cell membrane</location>
        <topology evidence="1">Multi-pass membrane protein</topology>
    </subcellularLocation>
</comment>
<gene>
    <name evidence="10" type="primary">lnt</name>
    <name evidence="10" type="ORF">CVM52_23775</name>
</gene>
<evidence type="ECO:0000313" key="10">
    <source>
        <dbReference type="EMBL" id="PJE34152.1"/>
    </source>
</evidence>
<proteinExistence type="inferred from homology"/>
<dbReference type="EMBL" id="PGTB01000230">
    <property type="protein sequence ID" value="PJE34152.1"/>
    <property type="molecule type" value="Genomic_DNA"/>
</dbReference>
<dbReference type="InterPro" id="IPR004563">
    <property type="entry name" value="Apolipo_AcylTrfase"/>
</dbReference>
<accession>A0A2M8IUF9</accession>
<dbReference type="OrthoDB" id="9804277at2"/>
<evidence type="ECO:0000256" key="8">
    <source>
        <dbReference type="ARBA" id="ARBA00023315"/>
    </source>
</evidence>
<feature type="non-terminal residue" evidence="10">
    <location>
        <position position="1"/>
    </location>
</feature>
<feature type="domain" description="CN hydrolase" evidence="9">
    <location>
        <begin position="25"/>
        <end position="263"/>
    </location>
</feature>